<organism evidence="3 4">
    <name type="scientific">Arthrobotrys conoides</name>
    <dbReference type="NCBI Taxonomy" id="74498"/>
    <lineage>
        <taxon>Eukaryota</taxon>
        <taxon>Fungi</taxon>
        <taxon>Dikarya</taxon>
        <taxon>Ascomycota</taxon>
        <taxon>Pezizomycotina</taxon>
        <taxon>Orbiliomycetes</taxon>
        <taxon>Orbiliales</taxon>
        <taxon>Orbiliaceae</taxon>
        <taxon>Arthrobotrys</taxon>
    </lineage>
</organism>
<keyword evidence="1" id="KW-0175">Coiled coil</keyword>
<evidence type="ECO:0000313" key="4">
    <source>
        <dbReference type="Proteomes" id="UP001307849"/>
    </source>
</evidence>
<dbReference type="EMBL" id="JAVHJM010000013">
    <property type="protein sequence ID" value="KAK6499294.1"/>
    <property type="molecule type" value="Genomic_DNA"/>
</dbReference>
<feature type="region of interest" description="Disordered" evidence="2">
    <location>
        <begin position="1"/>
        <end position="56"/>
    </location>
</feature>
<gene>
    <name evidence="3" type="ORF">TWF506_003921</name>
</gene>
<dbReference type="AlphaFoldDB" id="A0AAN8P4G7"/>
<name>A0AAN8P4G7_9PEZI</name>
<protein>
    <submittedName>
        <fullName evidence="3">Uncharacterized protein</fullName>
    </submittedName>
</protein>
<feature type="coiled-coil region" evidence="1">
    <location>
        <begin position="389"/>
        <end position="416"/>
    </location>
</feature>
<evidence type="ECO:0000313" key="3">
    <source>
        <dbReference type="EMBL" id="KAK6499294.1"/>
    </source>
</evidence>
<evidence type="ECO:0000256" key="2">
    <source>
        <dbReference type="SAM" id="MobiDB-lite"/>
    </source>
</evidence>
<reference evidence="3 4" key="1">
    <citation type="submission" date="2019-10" db="EMBL/GenBank/DDBJ databases">
        <authorList>
            <person name="Palmer J.M."/>
        </authorList>
    </citation>
    <scope>NUCLEOTIDE SEQUENCE [LARGE SCALE GENOMIC DNA]</scope>
    <source>
        <strain evidence="3 4">TWF506</strain>
    </source>
</reference>
<evidence type="ECO:0000256" key="1">
    <source>
        <dbReference type="SAM" id="Coils"/>
    </source>
</evidence>
<keyword evidence="4" id="KW-1185">Reference proteome</keyword>
<feature type="region of interest" description="Disordered" evidence="2">
    <location>
        <begin position="219"/>
        <end position="253"/>
    </location>
</feature>
<proteinExistence type="predicted"/>
<comment type="caution">
    <text evidence="3">The sequence shown here is derived from an EMBL/GenBank/DDBJ whole genome shotgun (WGS) entry which is preliminary data.</text>
</comment>
<feature type="coiled-coil region" evidence="1">
    <location>
        <begin position="320"/>
        <end position="361"/>
    </location>
</feature>
<feature type="compositionally biased region" description="Basic and acidic residues" evidence="2">
    <location>
        <begin position="30"/>
        <end position="48"/>
    </location>
</feature>
<dbReference type="Proteomes" id="UP001307849">
    <property type="component" value="Unassembled WGS sequence"/>
</dbReference>
<sequence>MFHSRKTTNIKDLPAYGSLQARAPRATKQVPEKPEAKEASAQKRKLEEPDLNPAKRIRRARELVAKLRTLNEKGPKALAGTGNPPVTPQNKVLGDLKIWDYSPPKTTESDKAIRLLVEERMNKEAKCQGLPERTRAIVLEARCHVEKKKARVEELRARREKEGGGASFRSRLERGRLPADRHLRGPLLLGERRVTRGRVDQEDTDEDVLDILKRWRGSAVAEGGSNAPVSPREGREAAEGGRRKKRTWGEMRKGEMVKQVSDELTKAKNELIESKTRACEAKKARLIGARDEILAATEQVKKDLEGFKARSRPGEVRAARRTVKASIARLTARYEALMAEHERAFDEVVEAEKELVELRGKVARLPTGNPRVVAEFAEEIAASSAKAVEEVVEKEKEGLRKQLKGEKRALRSLRRR</sequence>
<accession>A0AAN8P4G7</accession>
<feature type="compositionally biased region" description="Basic and acidic residues" evidence="2">
    <location>
        <begin position="232"/>
        <end position="253"/>
    </location>
</feature>